<dbReference type="InterPro" id="IPR029787">
    <property type="entry name" value="Nucleotide_cyclase"/>
</dbReference>
<dbReference type="CDD" id="cd01949">
    <property type="entry name" value="GGDEF"/>
    <property type="match status" value="1"/>
</dbReference>
<sequence length="735" mass="83783">MPTSGTDLHQIVNHIPGGVLRCLGDKDYTILHYNQSFLDIFGYTPEEIQRIFHNHYIEMIVPEDRKAVQDHVRASRVRSGVLEIEYRIICKDGAPRWVLEQCSPVQEDGALCYYCVMMDITEQRHTREELRLSLERHQIIMDQTTDIIFEWDIPADQLHYSGNWLKKFGYAPVKQDASKRIPATGHIHPEDLPAFMALMQSARAGTPYNTAEFRILNGEGRYIWCHVRATDQFNDKGEPVKAVGVISDIDEQIRMIEHLRKKAERDALTGLYNREETERQIEKYLHDCPEDEAGALLMIDTDNFKNINDTHGHLFGDVVLTELASAMKKQLRSSDVVGRVGGDEFAVYLKDLPRAELAQQKAAQLLALFRTLFAGTDKLDLQVTGSIGIALFPAHARSFHSLYRCADQALYQAKTAGKNQYALYDPQRESLPYAAGTSALGADIDSNQETLGVSGGLVNYIFRILYETEDLRDAIHKLMEILGKRFDVSRVYIFENSLDGRTTSNTFEWCNEGITPEKELLQELNYAELENYGDNFAANGIFYCKDIRELPASQRKLLASQGIHAILQCAIREKGVMRGFIGFDECTGNRVWTQDEVSTLSLIAQMLSTFLLKQRAHEQDLAATRRMNSILDSQNAYIYVVDGDYTLLYLNRKTLELDPRAAEGQKCHQAFYGREAPCSHCPLRSSTGPQQYYNPQYGIWTMAYAAPLQWEEQDAYLITCFEVTEFMRGHDQKPH</sequence>
<dbReference type="AlphaFoldDB" id="A0A926CX65"/>
<reference evidence="4" key="1">
    <citation type="submission" date="2020-08" db="EMBL/GenBank/DDBJ databases">
        <title>Genome public.</title>
        <authorList>
            <person name="Liu C."/>
            <person name="Sun Q."/>
        </authorList>
    </citation>
    <scope>NUCLEOTIDE SEQUENCE</scope>
    <source>
        <strain evidence="4">NSJ-44</strain>
    </source>
</reference>
<name>A0A926CX65_9FIRM</name>
<dbReference type="InterPro" id="IPR000700">
    <property type="entry name" value="PAS-assoc_C"/>
</dbReference>
<dbReference type="InterPro" id="IPR003018">
    <property type="entry name" value="GAF"/>
</dbReference>
<dbReference type="SMART" id="SM00091">
    <property type="entry name" value="PAS"/>
    <property type="match status" value="3"/>
</dbReference>
<dbReference type="NCBIfam" id="TIGR00229">
    <property type="entry name" value="sensory_box"/>
    <property type="match status" value="2"/>
</dbReference>
<dbReference type="InterPro" id="IPR013655">
    <property type="entry name" value="PAS_fold_3"/>
</dbReference>
<dbReference type="InterPro" id="IPR000160">
    <property type="entry name" value="GGDEF_dom"/>
</dbReference>
<feature type="domain" description="PAC" evidence="2">
    <location>
        <begin position="82"/>
        <end position="132"/>
    </location>
</feature>
<dbReference type="SMART" id="SM00267">
    <property type="entry name" value="GGDEF"/>
    <property type="match status" value="1"/>
</dbReference>
<dbReference type="Gene3D" id="3.30.70.270">
    <property type="match status" value="1"/>
</dbReference>
<dbReference type="PANTHER" id="PTHR46663">
    <property type="entry name" value="DIGUANYLATE CYCLASE DGCT-RELATED"/>
    <property type="match status" value="1"/>
</dbReference>
<dbReference type="Gene3D" id="3.30.450.20">
    <property type="entry name" value="PAS domain"/>
    <property type="match status" value="2"/>
</dbReference>
<dbReference type="Pfam" id="PF08447">
    <property type="entry name" value="PAS_3"/>
    <property type="match status" value="2"/>
</dbReference>
<dbReference type="SUPFAM" id="SSF55785">
    <property type="entry name" value="PYP-like sensor domain (PAS domain)"/>
    <property type="match status" value="3"/>
</dbReference>
<feature type="domain" description="GGDEF" evidence="3">
    <location>
        <begin position="292"/>
        <end position="426"/>
    </location>
</feature>
<dbReference type="Gene3D" id="3.30.450.40">
    <property type="match status" value="1"/>
</dbReference>
<dbReference type="SMART" id="SM00086">
    <property type="entry name" value="PAC"/>
    <property type="match status" value="2"/>
</dbReference>
<keyword evidence="5" id="KW-1185">Reference proteome</keyword>
<dbReference type="InterPro" id="IPR035965">
    <property type="entry name" value="PAS-like_dom_sf"/>
</dbReference>
<evidence type="ECO:0000313" key="5">
    <source>
        <dbReference type="Proteomes" id="UP000654279"/>
    </source>
</evidence>
<dbReference type="InterPro" id="IPR029016">
    <property type="entry name" value="GAF-like_dom_sf"/>
</dbReference>
<dbReference type="SUPFAM" id="SSF55781">
    <property type="entry name" value="GAF domain-like"/>
    <property type="match status" value="1"/>
</dbReference>
<dbReference type="InterPro" id="IPR043128">
    <property type="entry name" value="Rev_trsase/Diguanyl_cyclase"/>
</dbReference>
<organism evidence="4 5">
    <name type="scientific">Luoshenia tenuis</name>
    <dbReference type="NCBI Taxonomy" id="2763654"/>
    <lineage>
        <taxon>Bacteria</taxon>
        <taxon>Bacillati</taxon>
        <taxon>Bacillota</taxon>
        <taxon>Clostridia</taxon>
        <taxon>Christensenellales</taxon>
        <taxon>Christensenellaceae</taxon>
        <taxon>Luoshenia</taxon>
    </lineage>
</organism>
<feature type="domain" description="PAC" evidence="2">
    <location>
        <begin position="209"/>
        <end position="261"/>
    </location>
</feature>
<evidence type="ECO:0000313" key="4">
    <source>
        <dbReference type="EMBL" id="MBC8528340.1"/>
    </source>
</evidence>
<dbReference type="CDD" id="cd00130">
    <property type="entry name" value="PAS"/>
    <property type="match status" value="2"/>
</dbReference>
<gene>
    <name evidence="4" type="ORF">H8699_02665</name>
</gene>
<dbReference type="RefSeq" id="WP_249284363.1">
    <property type="nucleotide sequence ID" value="NZ_JACRSO010000001.1"/>
</dbReference>
<dbReference type="PROSITE" id="PS50112">
    <property type="entry name" value="PAS"/>
    <property type="match status" value="1"/>
</dbReference>
<dbReference type="PANTHER" id="PTHR46663:SF4">
    <property type="entry name" value="DIGUANYLATE CYCLASE DGCT-RELATED"/>
    <property type="match status" value="1"/>
</dbReference>
<protein>
    <submittedName>
        <fullName evidence="4">Diguanylate cyclase</fullName>
    </submittedName>
</protein>
<dbReference type="InterPro" id="IPR052163">
    <property type="entry name" value="DGC-Regulatory_Protein"/>
</dbReference>
<dbReference type="FunFam" id="3.30.70.270:FF:000001">
    <property type="entry name" value="Diguanylate cyclase domain protein"/>
    <property type="match status" value="1"/>
</dbReference>
<dbReference type="SUPFAM" id="SSF55073">
    <property type="entry name" value="Nucleotide cyclase"/>
    <property type="match status" value="1"/>
</dbReference>
<dbReference type="Pfam" id="PF01590">
    <property type="entry name" value="GAF"/>
    <property type="match status" value="1"/>
</dbReference>
<dbReference type="PROSITE" id="PS50113">
    <property type="entry name" value="PAC"/>
    <property type="match status" value="2"/>
</dbReference>
<dbReference type="PROSITE" id="PS50887">
    <property type="entry name" value="GGDEF"/>
    <property type="match status" value="1"/>
</dbReference>
<dbReference type="InterPro" id="IPR000014">
    <property type="entry name" value="PAS"/>
</dbReference>
<feature type="domain" description="PAS" evidence="1">
    <location>
        <begin position="25"/>
        <end position="79"/>
    </location>
</feature>
<dbReference type="InterPro" id="IPR001610">
    <property type="entry name" value="PAC"/>
</dbReference>
<evidence type="ECO:0000259" key="2">
    <source>
        <dbReference type="PROSITE" id="PS50113"/>
    </source>
</evidence>
<dbReference type="EMBL" id="JACRSO010000001">
    <property type="protein sequence ID" value="MBC8528340.1"/>
    <property type="molecule type" value="Genomic_DNA"/>
</dbReference>
<dbReference type="NCBIfam" id="TIGR00254">
    <property type="entry name" value="GGDEF"/>
    <property type="match status" value="1"/>
</dbReference>
<proteinExistence type="predicted"/>
<dbReference type="Proteomes" id="UP000654279">
    <property type="component" value="Unassembled WGS sequence"/>
</dbReference>
<comment type="caution">
    <text evidence="4">The sequence shown here is derived from an EMBL/GenBank/DDBJ whole genome shotgun (WGS) entry which is preliminary data.</text>
</comment>
<evidence type="ECO:0000259" key="3">
    <source>
        <dbReference type="PROSITE" id="PS50887"/>
    </source>
</evidence>
<evidence type="ECO:0000259" key="1">
    <source>
        <dbReference type="PROSITE" id="PS50112"/>
    </source>
</evidence>
<accession>A0A926CX65</accession>
<dbReference type="Pfam" id="PF00990">
    <property type="entry name" value="GGDEF"/>
    <property type="match status" value="1"/>
</dbReference>